<keyword evidence="3" id="KW-1185">Reference proteome</keyword>
<dbReference type="AlphaFoldDB" id="C6ADL5"/>
<dbReference type="Proteomes" id="UP000001489">
    <property type="component" value="Chromosome"/>
</dbReference>
<evidence type="ECO:0000313" key="2">
    <source>
        <dbReference type="EMBL" id="ACS51270.1"/>
    </source>
</evidence>
<sequence>MRKNQLYGSIKLLISKKRGELMLFFKKAVLCRIKKIFTLILFLPFSAIISLMILAFNPFGLDNQQHDKLIVPIFVAFVSYFLILSACAREEKLSLKDENIDSAFYELLSLQFQTAAWAAGSAVFVFYPVIGIAFLGVLIFIGIFITIIENLDEIIGIVAIIALILICLIALVALIKFIWKIV</sequence>
<keyword evidence="1" id="KW-1133">Transmembrane helix</keyword>
<evidence type="ECO:0000313" key="3">
    <source>
        <dbReference type="Proteomes" id="UP000001489"/>
    </source>
</evidence>
<name>C6ADL5_BARGA</name>
<dbReference type="HOGENOM" id="CLU_1674476_0_0_5"/>
<organism evidence="2 3">
    <name type="scientific">Bartonella grahamii (strain as4aup)</name>
    <dbReference type="NCBI Taxonomy" id="634504"/>
    <lineage>
        <taxon>Bacteria</taxon>
        <taxon>Pseudomonadati</taxon>
        <taxon>Pseudomonadota</taxon>
        <taxon>Alphaproteobacteria</taxon>
        <taxon>Hyphomicrobiales</taxon>
        <taxon>Bartonellaceae</taxon>
        <taxon>Bartonella</taxon>
    </lineage>
</organism>
<gene>
    <name evidence="2" type="ordered locus">Bgr_10040</name>
</gene>
<keyword evidence="1" id="KW-0812">Transmembrane</keyword>
<feature type="transmembrane region" description="Helical" evidence="1">
    <location>
        <begin position="36"/>
        <end position="57"/>
    </location>
</feature>
<evidence type="ECO:0000256" key="1">
    <source>
        <dbReference type="SAM" id="Phobius"/>
    </source>
</evidence>
<dbReference type="KEGG" id="bgr:Bgr_10040"/>
<reference evidence="2 3" key="1">
    <citation type="journal article" date="2009" name="PLoS Genet.">
        <title>Run-off replication of host-adaptability genes is associated with gene transfer agents in the genome of mouse-infecting Bartonella grahamii.</title>
        <authorList>
            <person name="Berglund E.C."/>
            <person name="Frank A.C."/>
            <person name="Calteau A."/>
            <person name="Vinnere Pettersson O."/>
            <person name="Granberg F."/>
            <person name="Eriksson A.-S."/>
            <person name="Naeslund K."/>
            <person name="Holmberg M."/>
            <person name="Lindroos H."/>
            <person name="Andersson S.G."/>
        </authorList>
    </citation>
    <scope>NUCLEOTIDE SEQUENCE [LARGE SCALE GENOMIC DNA]</scope>
    <source>
        <strain evidence="3">as4aup</strain>
    </source>
</reference>
<dbReference type="STRING" id="634504.Bgr_10040"/>
<dbReference type="eggNOG" id="ENOG50313UR">
    <property type="taxonomic scope" value="Bacteria"/>
</dbReference>
<feature type="transmembrane region" description="Helical" evidence="1">
    <location>
        <begin position="154"/>
        <end position="179"/>
    </location>
</feature>
<accession>C6ADL5</accession>
<proteinExistence type="predicted"/>
<protein>
    <submittedName>
        <fullName evidence="2">Hypothetical membrane protein</fullName>
    </submittedName>
</protein>
<feature type="transmembrane region" description="Helical" evidence="1">
    <location>
        <begin position="69"/>
        <end position="88"/>
    </location>
</feature>
<feature type="transmembrane region" description="Helical" evidence="1">
    <location>
        <begin position="115"/>
        <end position="148"/>
    </location>
</feature>
<dbReference type="EMBL" id="CP001562">
    <property type="protein sequence ID" value="ACS51270.1"/>
    <property type="molecule type" value="Genomic_DNA"/>
</dbReference>
<keyword evidence="1" id="KW-0472">Membrane</keyword>